<organism evidence="1 2">
    <name type="scientific">Candidatus Falkowbacteria bacterium GW2011_GWE1_38_31</name>
    <dbReference type="NCBI Taxonomy" id="1618638"/>
    <lineage>
        <taxon>Bacteria</taxon>
        <taxon>Candidatus Falkowiibacteriota</taxon>
    </lineage>
</organism>
<comment type="caution">
    <text evidence="1">The sequence shown here is derived from an EMBL/GenBank/DDBJ whole genome shotgun (WGS) entry which is preliminary data.</text>
</comment>
<dbReference type="AlphaFoldDB" id="A0A0G0JRT5"/>
<proteinExistence type="predicted"/>
<reference evidence="1 2" key="1">
    <citation type="journal article" date="2015" name="Nature">
        <title>rRNA introns, odd ribosomes, and small enigmatic genomes across a large radiation of phyla.</title>
        <authorList>
            <person name="Brown C.T."/>
            <person name="Hug L.A."/>
            <person name="Thomas B.C."/>
            <person name="Sharon I."/>
            <person name="Castelle C.J."/>
            <person name="Singh A."/>
            <person name="Wilkins M.J."/>
            <person name="Williams K.H."/>
            <person name="Banfield J.F."/>
        </authorList>
    </citation>
    <scope>NUCLEOTIDE SEQUENCE [LARGE SCALE GENOMIC DNA]</scope>
</reference>
<sequence>MKKNEFLKEIKNLEEMLREKAGIKNETITFPVLLQQIFNSGQINKQTLDDLEKIWEFRNRVVSPSILNNEIFDEIEILLTSLINYLNQK</sequence>
<protein>
    <submittedName>
        <fullName evidence="1">Uncharacterized protein</fullName>
    </submittedName>
</protein>
<dbReference type="EMBL" id="LBUU01000006">
    <property type="protein sequence ID" value="KKQ70263.1"/>
    <property type="molecule type" value="Genomic_DNA"/>
</dbReference>
<evidence type="ECO:0000313" key="2">
    <source>
        <dbReference type="Proteomes" id="UP000034022"/>
    </source>
</evidence>
<dbReference type="Proteomes" id="UP000034022">
    <property type="component" value="Unassembled WGS sequence"/>
</dbReference>
<gene>
    <name evidence="1" type="ORF">US91_C0006G0102</name>
</gene>
<accession>A0A0G0JRT5</accession>
<name>A0A0G0JRT5_9BACT</name>
<evidence type="ECO:0000313" key="1">
    <source>
        <dbReference type="EMBL" id="KKQ70263.1"/>
    </source>
</evidence>